<accession>A0A0C1YKK1</accession>
<dbReference type="RefSeq" id="WP_040039831.1">
    <property type="nucleotide sequence ID" value="NZ_JWJG01000028.1"/>
</dbReference>
<dbReference type="Gene3D" id="2.170.150.40">
    <property type="entry name" value="Domain of unknown function (DUF427)"/>
    <property type="match status" value="1"/>
</dbReference>
<dbReference type="OrthoDB" id="4565346at2"/>
<comment type="caution">
    <text evidence="2">The sequence shown here is derived from an EMBL/GenBank/DDBJ whole genome shotgun (WGS) entry which is preliminary data.</text>
</comment>
<protein>
    <recommendedName>
        <fullName evidence="1">DUF427 domain-containing protein</fullName>
    </recommendedName>
</protein>
<dbReference type="InterPro" id="IPR038694">
    <property type="entry name" value="DUF427_sf"/>
</dbReference>
<name>A0A0C1YKK1_9BURK</name>
<sequence>MNKSPGHQQWPNHKIRESHLGQRVTVEINGSIVADSRDVIQVDEDGHPARFYFPRSDVQAEVLRRSAAITQCPFKGAAHYYDVQVGDDRFSDAVWTYEAPYDEHRELKDRLAFYDGKIPEIKIRLDA</sequence>
<dbReference type="AlphaFoldDB" id="A0A0C1YKK1"/>
<keyword evidence="3" id="KW-1185">Reference proteome</keyword>
<evidence type="ECO:0000313" key="3">
    <source>
        <dbReference type="Proteomes" id="UP000031572"/>
    </source>
</evidence>
<dbReference type="PANTHER" id="PTHR34310">
    <property type="entry name" value="DUF427 DOMAIN PROTEIN (AFU_ORTHOLOGUE AFUA_3G02220)"/>
    <property type="match status" value="1"/>
</dbReference>
<proteinExistence type="predicted"/>
<evidence type="ECO:0000259" key="1">
    <source>
        <dbReference type="Pfam" id="PF04248"/>
    </source>
</evidence>
<evidence type="ECO:0000313" key="2">
    <source>
        <dbReference type="EMBL" id="KIF81007.1"/>
    </source>
</evidence>
<dbReference type="STRING" id="709839.TSA66_09585"/>
<gene>
    <name evidence="2" type="ORF">TSA66_09585</name>
</gene>
<feature type="domain" description="DUF427" evidence="1">
    <location>
        <begin position="24"/>
        <end position="115"/>
    </location>
</feature>
<dbReference type="Proteomes" id="UP000031572">
    <property type="component" value="Unassembled WGS sequence"/>
</dbReference>
<dbReference type="PANTHER" id="PTHR34310:SF9">
    <property type="entry name" value="BLR5716 PROTEIN"/>
    <property type="match status" value="1"/>
</dbReference>
<dbReference type="EMBL" id="JWJG01000028">
    <property type="protein sequence ID" value="KIF81007.1"/>
    <property type="molecule type" value="Genomic_DNA"/>
</dbReference>
<dbReference type="InterPro" id="IPR007361">
    <property type="entry name" value="DUF427"/>
</dbReference>
<reference evidence="2 3" key="1">
    <citation type="submission" date="2014-12" db="EMBL/GenBank/DDBJ databases">
        <title>Denitrispirillum autotrophicum gen. nov., sp. nov., Denitrifying, Facultatively Autotrophic Bacteria Isolated from Rice Paddy Soil.</title>
        <authorList>
            <person name="Ishii S."/>
            <person name="Ashida N."/>
            <person name="Ohno H."/>
            <person name="Otsuka S."/>
            <person name="Yokota A."/>
            <person name="Senoo K."/>
        </authorList>
    </citation>
    <scope>NUCLEOTIDE SEQUENCE [LARGE SCALE GENOMIC DNA]</scope>
    <source>
        <strain evidence="2 3">TSA66</strain>
    </source>
</reference>
<organism evidence="2 3">
    <name type="scientific">Noviherbaspirillum autotrophicum</name>
    <dbReference type="NCBI Taxonomy" id="709839"/>
    <lineage>
        <taxon>Bacteria</taxon>
        <taxon>Pseudomonadati</taxon>
        <taxon>Pseudomonadota</taxon>
        <taxon>Betaproteobacteria</taxon>
        <taxon>Burkholderiales</taxon>
        <taxon>Oxalobacteraceae</taxon>
        <taxon>Noviherbaspirillum</taxon>
    </lineage>
</organism>
<dbReference type="Pfam" id="PF04248">
    <property type="entry name" value="NTP_transf_9"/>
    <property type="match status" value="1"/>
</dbReference>